<dbReference type="GO" id="GO:0002098">
    <property type="term" value="P:tRNA wobble uridine modification"/>
    <property type="evidence" value="ECO:0007669"/>
    <property type="project" value="TreeGrafter"/>
</dbReference>
<feature type="compositionally biased region" description="Polar residues" evidence="3">
    <location>
        <begin position="1"/>
        <end position="12"/>
    </location>
</feature>
<feature type="compositionally biased region" description="Gly residues" evidence="3">
    <location>
        <begin position="606"/>
        <end position="624"/>
    </location>
</feature>
<evidence type="ECO:0000256" key="3">
    <source>
        <dbReference type="SAM" id="MobiDB-lite"/>
    </source>
</evidence>
<feature type="compositionally biased region" description="Polar residues" evidence="3">
    <location>
        <begin position="637"/>
        <end position="655"/>
    </location>
</feature>
<evidence type="ECO:0000256" key="1">
    <source>
        <dbReference type="ARBA" id="ARBA00022603"/>
    </source>
</evidence>
<dbReference type="GO" id="GO:0030488">
    <property type="term" value="P:tRNA methylation"/>
    <property type="evidence" value="ECO:0007669"/>
    <property type="project" value="TreeGrafter"/>
</dbReference>
<accession>A0A226E624</accession>
<feature type="compositionally biased region" description="Polar residues" evidence="3">
    <location>
        <begin position="448"/>
        <end position="463"/>
    </location>
</feature>
<feature type="compositionally biased region" description="Basic residues" evidence="3">
    <location>
        <begin position="172"/>
        <end position="182"/>
    </location>
</feature>
<dbReference type="GO" id="GO:0000049">
    <property type="term" value="F:tRNA binding"/>
    <property type="evidence" value="ECO:0007669"/>
    <property type="project" value="TreeGrafter"/>
</dbReference>
<feature type="region of interest" description="Disordered" evidence="3">
    <location>
        <begin position="1352"/>
        <end position="1371"/>
    </location>
</feature>
<organism evidence="4 5">
    <name type="scientific">Folsomia candida</name>
    <name type="common">Springtail</name>
    <dbReference type="NCBI Taxonomy" id="158441"/>
    <lineage>
        <taxon>Eukaryota</taxon>
        <taxon>Metazoa</taxon>
        <taxon>Ecdysozoa</taxon>
        <taxon>Arthropoda</taxon>
        <taxon>Hexapoda</taxon>
        <taxon>Collembola</taxon>
        <taxon>Entomobryomorpha</taxon>
        <taxon>Isotomoidea</taxon>
        <taxon>Isotomidae</taxon>
        <taxon>Proisotominae</taxon>
        <taxon>Folsomia</taxon>
    </lineage>
</organism>
<feature type="compositionally biased region" description="Gly residues" evidence="3">
    <location>
        <begin position="1231"/>
        <end position="1242"/>
    </location>
</feature>
<feature type="region of interest" description="Disordered" evidence="3">
    <location>
        <begin position="686"/>
        <end position="719"/>
    </location>
</feature>
<feature type="compositionally biased region" description="Pro residues" evidence="3">
    <location>
        <begin position="656"/>
        <end position="666"/>
    </location>
</feature>
<evidence type="ECO:0000256" key="2">
    <source>
        <dbReference type="ARBA" id="ARBA00022679"/>
    </source>
</evidence>
<feature type="region of interest" description="Disordered" evidence="3">
    <location>
        <begin position="844"/>
        <end position="905"/>
    </location>
</feature>
<feature type="compositionally biased region" description="Low complexity" evidence="3">
    <location>
        <begin position="191"/>
        <end position="203"/>
    </location>
</feature>
<comment type="caution">
    <text evidence="4">The sequence shown here is derived from an EMBL/GenBank/DDBJ whole genome shotgun (WGS) entry which is preliminary data.</text>
</comment>
<evidence type="ECO:0000313" key="4">
    <source>
        <dbReference type="EMBL" id="OXA52790.1"/>
    </source>
</evidence>
<evidence type="ECO:0000313" key="5">
    <source>
        <dbReference type="Proteomes" id="UP000198287"/>
    </source>
</evidence>
<proteinExistence type="predicted"/>
<feature type="region of interest" description="Disordered" evidence="3">
    <location>
        <begin position="1"/>
        <end position="20"/>
    </location>
</feature>
<dbReference type="InterPro" id="IPR051422">
    <property type="entry name" value="AlkB_tRNA_MeTrf/Diox"/>
</dbReference>
<feature type="region of interest" description="Disordered" evidence="3">
    <location>
        <begin position="1287"/>
        <end position="1326"/>
    </location>
</feature>
<feature type="compositionally biased region" description="Low complexity" evidence="3">
    <location>
        <begin position="1392"/>
        <end position="1406"/>
    </location>
</feature>
<dbReference type="InterPro" id="IPR029063">
    <property type="entry name" value="SAM-dependent_MTases_sf"/>
</dbReference>
<dbReference type="STRING" id="158441.A0A226E624"/>
<dbReference type="EMBL" id="LNIX01000006">
    <property type="protein sequence ID" value="OXA52790.1"/>
    <property type="molecule type" value="Genomic_DNA"/>
</dbReference>
<dbReference type="Proteomes" id="UP000198287">
    <property type="component" value="Unassembled WGS sequence"/>
</dbReference>
<feature type="region of interest" description="Disordered" evidence="3">
    <location>
        <begin position="732"/>
        <end position="751"/>
    </location>
</feature>
<feature type="region of interest" description="Disordered" evidence="3">
    <location>
        <begin position="788"/>
        <end position="807"/>
    </location>
</feature>
<feature type="compositionally biased region" description="Low complexity" evidence="3">
    <location>
        <begin position="1314"/>
        <end position="1326"/>
    </location>
</feature>
<feature type="region of interest" description="Disordered" evidence="3">
    <location>
        <begin position="1231"/>
        <end position="1258"/>
    </location>
</feature>
<feature type="region of interest" description="Disordered" evidence="3">
    <location>
        <begin position="448"/>
        <end position="483"/>
    </location>
</feature>
<dbReference type="OMA" id="NFQPPYH"/>
<keyword evidence="5" id="KW-1185">Reference proteome</keyword>
<feature type="region of interest" description="Disordered" evidence="3">
    <location>
        <begin position="1151"/>
        <end position="1173"/>
    </location>
</feature>
<feature type="compositionally biased region" description="Polar residues" evidence="3">
    <location>
        <begin position="1352"/>
        <end position="1366"/>
    </location>
</feature>
<feature type="region of interest" description="Disordered" evidence="3">
    <location>
        <begin position="112"/>
        <end position="203"/>
    </location>
</feature>
<sequence length="1526" mass="164814">METAWGATNLNNKPEEYSSSSEREARSIALEKAYVHDVYSQIASHFSDSRYRAWPKVKQFLLELEPGSIVCDVGCGNGKYLDINPSIYKIGIDSCSNLTGAAREKNHEFESQDVLVPWSRPMNSSSDDKTSSIERDLNSTTTTSDDDAATHYHAYTQTSDSDHSFPSCSVGGRKRGRNRHRGRSIDPICPSSSQSSSDLSSPNESCYTFVRKALQKLAGTRRNRGGRRPWFLQGLDIPMDEDNHHFGSLEEDAVEALEYRNNYGNLPINNFMPIELRQLESSDYAELFQLQGSLDGGMVKTSNSKPPGLLRTLETTCELQPSSSSGGTVQPKSKSLSDLFGLIPGGILRSQRKSAEDIENARAEMQLKIQLTGVAAGTRSTSSLSGGFSPTDFPEGVSHKAVQTDMVNSSLESLGDRPDYHFECCGCGESVGNGNNNKLRPVLVKQKQSVCSPSASGDENTGSHNHDHQASVTGAGGDGESSSLCWGEMKKSVRDLPELKRHPSNTLQVPPTTRTGGLGLGSSFWKQSSLNEELIFSERLKEKQLLKQQVQKQSSLNEELIYKQRRENTRWDAMKEAILNSSNVKCLQLIRDGISSRFRSSSNDAGLGGTGQQNGNGSGSGSGGDRSSSEHSCSNSEGHTPSPTNVGYNKYNNQRPCPPPPGPPPSASTSIRNGIVRMLQNWKQGEVVDPRVSNPSLSFGGRRDSTQGPQRATSRGLFPPFFLRRSSAGSLNLSKDHHPMSSSKVLSPPHLLKRRPSENEIVHDGVAGGASNGNKLLPGVRHIRKLSYSKDTGSDSSKDSSFQSDTSVDSEDSFASVIFIPNNKSGGLDGTGQGDSCFTFNAETRANSTDSDRSPKSPASRLSPPNHNSNLPKSPSPLASELLTRRRSPEVSPTKFGAVAGGQGGAMTMMTANSISSRETSPSKFVFDDATTLLSPGPGGSGGYHSSGDGTDLLVVTNREDEHISNNKNLTEEVVRVPRLPFIQTDQIPLLPSRSKSPLLPLLLESPPVTVSTTISSSTFSRKKVERIEVLRKPGVLPEGNKVTRQQVRRSLPKSLAVELFNPETDDADTSDTSSSSPNSVSSVVSVVNEESQPLQLPVPEKEQPSSTTTNNAMPSSNLDDFQPTELTSIMEETIVPSVNKISHQLPPTVEDELQSHAAKQTVPSSSRKSSSSNILEAAANMVSSLEGLVSSSTSSSPPGSRRKLTLAKLGSTSEWLISLPHDFGVTRAGGGSCSGGGGGGSSASSSTSSSGQGPLRKLSSLERRHAAGSSGEKLWVGDVKKYAHKGPDAKWPTSIMDDSPPPSAYINKPEDVTPIPSTSSIPNTSDCAEMTAKLLEEMEEGDSLFDSIENLSTSRQHPSRNPSIDSSVRMSSTCSCSIRGGESFESWSSAKSSLTNSSSTHHPLQPIIPLPPQHMKAFPTIIPLYQPRPSSNNHNNQVQHPSGSGSSSSRMRHQGGHSSKSSYAAGEEDTENSTHLTYHRYYHVFREGELDKLIEKYVQNLHIISSYYDHANWCIIAEKVQVWTI</sequence>
<feature type="compositionally biased region" description="Low complexity" evidence="3">
    <location>
        <begin position="1243"/>
        <end position="1252"/>
    </location>
</feature>
<feature type="region of interest" description="Disordered" evidence="3">
    <location>
        <begin position="1392"/>
        <end position="1471"/>
    </location>
</feature>
<feature type="compositionally biased region" description="Basic and acidic residues" evidence="3">
    <location>
        <begin position="126"/>
        <end position="137"/>
    </location>
</feature>
<dbReference type="PANTHER" id="PTHR13069">
    <property type="entry name" value="ALKYLATED DNA REPAIR PROTEIN ALKB HOMOLOG 8"/>
    <property type="match status" value="1"/>
</dbReference>
<reference evidence="4 5" key="1">
    <citation type="submission" date="2015-12" db="EMBL/GenBank/DDBJ databases">
        <title>The genome of Folsomia candida.</title>
        <authorList>
            <person name="Faddeeva A."/>
            <person name="Derks M.F."/>
            <person name="Anvar Y."/>
            <person name="Smit S."/>
            <person name="Van Straalen N."/>
            <person name="Roelofs D."/>
        </authorList>
    </citation>
    <scope>NUCLEOTIDE SEQUENCE [LARGE SCALE GENOMIC DNA]</scope>
    <source>
        <strain evidence="4 5">VU population</strain>
        <tissue evidence="4">Whole body</tissue>
    </source>
</reference>
<dbReference type="PANTHER" id="PTHR13069:SF37">
    <property type="entry name" value="FIRE DANCER"/>
    <property type="match status" value="1"/>
</dbReference>
<keyword evidence="2" id="KW-0808">Transferase</keyword>
<feature type="region of interest" description="Disordered" evidence="3">
    <location>
        <begin position="501"/>
        <end position="520"/>
    </location>
</feature>
<gene>
    <name evidence="4" type="ORF">Fcan01_11937</name>
</gene>
<feature type="compositionally biased region" description="Low complexity" evidence="3">
    <location>
        <begin position="1071"/>
        <end position="1092"/>
    </location>
</feature>
<dbReference type="SUPFAM" id="SSF53335">
    <property type="entry name" value="S-adenosyl-L-methionine-dependent methyltransferases"/>
    <property type="match status" value="1"/>
</dbReference>
<feature type="compositionally biased region" description="Polar residues" evidence="3">
    <location>
        <begin position="1105"/>
        <end position="1122"/>
    </location>
</feature>
<dbReference type="GO" id="GO:0005737">
    <property type="term" value="C:cytoplasm"/>
    <property type="evidence" value="ECO:0007669"/>
    <property type="project" value="TreeGrafter"/>
</dbReference>
<feature type="compositionally biased region" description="Polar residues" evidence="3">
    <location>
        <begin position="863"/>
        <end position="873"/>
    </location>
</feature>
<feature type="compositionally biased region" description="Polar residues" evidence="3">
    <location>
        <begin position="1429"/>
        <end position="1442"/>
    </location>
</feature>
<feature type="region of interest" description="Disordered" evidence="3">
    <location>
        <begin position="601"/>
        <end position="670"/>
    </location>
</feature>
<dbReference type="GO" id="GO:0005634">
    <property type="term" value="C:nucleus"/>
    <property type="evidence" value="ECO:0007669"/>
    <property type="project" value="TreeGrafter"/>
</dbReference>
<dbReference type="OrthoDB" id="271595at2759"/>
<dbReference type="GO" id="GO:0106335">
    <property type="term" value="F:tRNA (5-carboxymethyluridine(34)-5-O)-methyltransferase activity"/>
    <property type="evidence" value="ECO:0007669"/>
    <property type="project" value="TreeGrafter"/>
</dbReference>
<name>A0A226E624_FOLCA</name>
<dbReference type="Gene3D" id="3.40.50.150">
    <property type="entry name" value="Vaccinia Virus protein VP39"/>
    <property type="match status" value="2"/>
</dbReference>
<protein>
    <submittedName>
        <fullName evidence="4">Alkylated DNA repair protein alkB 8</fullName>
    </submittedName>
</protein>
<keyword evidence="1" id="KW-0489">Methyltransferase</keyword>
<feature type="region of interest" description="Disordered" evidence="3">
    <location>
        <begin position="1062"/>
        <end position="1122"/>
    </location>
</feature>
<feature type="compositionally biased region" description="Polar residues" evidence="3">
    <location>
        <begin position="504"/>
        <end position="515"/>
    </location>
</feature>